<evidence type="ECO:0000259" key="6">
    <source>
        <dbReference type="Pfam" id="PF00962"/>
    </source>
</evidence>
<reference evidence="7" key="1">
    <citation type="submission" date="2021-02" db="EMBL/GenBank/DDBJ databases">
        <authorList>
            <person name="Dougan E. K."/>
            <person name="Rhodes N."/>
            <person name="Thang M."/>
            <person name="Chan C."/>
        </authorList>
    </citation>
    <scope>NUCLEOTIDE SEQUENCE</scope>
</reference>
<gene>
    <name evidence="7" type="ORF">PGLA1383_LOCUS12813</name>
</gene>
<name>A0A813E2X2_POLGL</name>
<dbReference type="Gene3D" id="1.25.40.10">
    <property type="entry name" value="Tetratricopeptide repeat domain"/>
    <property type="match status" value="1"/>
</dbReference>
<dbReference type="PANTHER" id="PTHR11409:SF39">
    <property type="entry name" value="ADENOSINE DEAMINASE 2"/>
    <property type="match status" value="1"/>
</dbReference>
<dbReference type="GO" id="GO:0046103">
    <property type="term" value="P:inosine biosynthetic process"/>
    <property type="evidence" value="ECO:0007669"/>
    <property type="project" value="TreeGrafter"/>
</dbReference>
<dbReference type="InterPro" id="IPR011990">
    <property type="entry name" value="TPR-like_helical_dom_sf"/>
</dbReference>
<dbReference type="InterPro" id="IPR032466">
    <property type="entry name" value="Metal_Hydrolase"/>
</dbReference>
<evidence type="ECO:0000313" key="8">
    <source>
        <dbReference type="Proteomes" id="UP000654075"/>
    </source>
</evidence>
<dbReference type="PANTHER" id="PTHR11409">
    <property type="entry name" value="ADENOSINE DEAMINASE"/>
    <property type="match status" value="1"/>
</dbReference>
<evidence type="ECO:0000256" key="4">
    <source>
        <dbReference type="ARBA" id="ARBA00022726"/>
    </source>
</evidence>
<accession>A0A813E2X2</accession>
<dbReference type="Pfam" id="PF00962">
    <property type="entry name" value="A_deaminase"/>
    <property type="match status" value="1"/>
</dbReference>
<dbReference type="InterPro" id="IPR006330">
    <property type="entry name" value="Ado/ade_deaminase"/>
</dbReference>
<evidence type="ECO:0000256" key="2">
    <source>
        <dbReference type="ARBA" id="ARBA00005058"/>
    </source>
</evidence>
<keyword evidence="5" id="KW-0378">Hydrolase</keyword>
<dbReference type="Gene3D" id="3.20.20.140">
    <property type="entry name" value="Metal-dependent hydrolases"/>
    <property type="match status" value="1"/>
</dbReference>
<dbReference type="Gene3D" id="3.40.50.300">
    <property type="entry name" value="P-loop containing nucleotide triphosphate hydrolases"/>
    <property type="match status" value="1"/>
</dbReference>
<sequence>MPKGVDNHVHLSGMGNRSYLIGRLAAQDYDGALPAFWDPKTGIVQVDEKAPEGYVPLPAPASSEFQTLLDFLTMQSTQDDSSGPDPASHAWEEFEKCFDRIEQPFYFEPFFRAVVLPHIIKDSLDHGLYGIELRVNPCGKLWSFTPDRDISGQKLLELLKENNKANERKNWKKRFHIGVILTLKKDNEQKNWPKAASFLELYELFPDMVGAFDFVGCEDKGIPLEELLEIIGYMREQSEGRLKLTLHMGETSWNDCTVTITVTNAMYAVQNLNLDRIAHANLANRDARLLDELKRRKIPAEICIISNMYLRYCQDPRTHQATLLESSQIPFVLGTDNPGIQGSSMTEEWVLYALVSSDKNWHDGQLSMTFPRLAERSIECSFFPLHLKQSMLRRLQEDWEAFCSIMAQGMDDETGPAPGESFTNLPRRSEHFVGRETELGQLLNAAMPGAALLVAGIHGQGGIGKTELALEFAYRLNRRITWFVRAATNLKADLCSLAVRLKLAHKYADEDYKLARLSAYMETNSDWALVLDNVGDEMPPIPLSDAARQQGLIVVTARYTSLHGLLRFILEPFTEDEAVQLILSITGHHDHDAKVAAREIATRFHCFPLALGHVAAHIKETGVDLRRFLSDVERLPPNKKFQLTGPDQDKYGKSMDQVIRLIFSHFDTGSQDILLSMSYLDPDFIQRSVIEDIARVQGTSKHVDGILEKLRHQSLIIPVNCHEQGEAYRMHRITMEILRGIQQQQQLARSQILGNVLRALLQRFAGLLSMFNSEEELAEIGPHLQAFFQQVETLPEHHALDVQAKVGWGCWICCQSFLGIDHDMARVKHKLEEALLVCEPGSAERVACLKQLAFLEGPYTDKALDYMLRAIDVPADCREHDELRQLRLSVAAYFSRVHSNKRTEVAARFIEQVRRGACDEWNPPMLRFNCHRALVVYEVAIVRDLSAAQKCCEEATAVSRECTGVKVQQNLLKDQAFLLATLAQDPSTSSTFVLRLVNDIAPQVDRLFPEGAADGSVILLALGLALYQLGPDYYQRALELYDKAHATAGASEIFKRAQPTYGCILTHRGVLHMKLLDYVSSERDLAEASRIWSTTFPDSSIAGICSLELALCYYALAQPDEAQSCFETAEPICRVLHSEPKLRLLLDKVTQVRRKFLEQK</sequence>
<evidence type="ECO:0000313" key="7">
    <source>
        <dbReference type="EMBL" id="CAE8594251.1"/>
    </source>
</evidence>
<evidence type="ECO:0000256" key="3">
    <source>
        <dbReference type="ARBA" id="ARBA00022723"/>
    </source>
</evidence>
<dbReference type="Proteomes" id="UP000654075">
    <property type="component" value="Unassembled WGS sequence"/>
</dbReference>
<organism evidence="7 8">
    <name type="scientific">Polarella glacialis</name>
    <name type="common">Dinoflagellate</name>
    <dbReference type="NCBI Taxonomy" id="89957"/>
    <lineage>
        <taxon>Eukaryota</taxon>
        <taxon>Sar</taxon>
        <taxon>Alveolata</taxon>
        <taxon>Dinophyceae</taxon>
        <taxon>Suessiales</taxon>
        <taxon>Suessiaceae</taxon>
        <taxon>Polarella</taxon>
    </lineage>
</organism>
<evidence type="ECO:0000256" key="1">
    <source>
        <dbReference type="ARBA" id="ARBA00001947"/>
    </source>
</evidence>
<keyword evidence="4" id="KW-0660">Purine salvage</keyword>
<dbReference type="EMBL" id="CAJNNV010006913">
    <property type="protein sequence ID" value="CAE8594251.1"/>
    <property type="molecule type" value="Genomic_DNA"/>
</dbReference>
<dbReference type="SUPFAM" id="SSF48452">
    <property type="entry name" value="TPR-like"/>
    <property type="match status" value="1"/>
</dbReference>
<protein>
    <recommendedName>
        <fullName evidence="6">Adenosine deaminase domain-containing protein</fullName>
    </recommendedName>
</protein>
<evidence type="ECO:0000256" key="5">
    <source>
        <dbReference type="ARBA" id="ARBA00022801"/>
    </source>
</evidence>
<feature type="domain" description="Adenosine deaminase" evidence="6">
    <location>
        <begin position="91"/>
        <end position="396"/>
    </location>
</feature>
<comment type="pathway">
    <text evidence="2">Purine metabolism; purine nucleoside salvage.</text>
</comment>
<dbReference type="UniPathway" id="UPA00606"/>
<dbReference type="GO" id="GO:0046872">
    <property type="term" value="F:metal ion binding"/>
    <property type="evidence" value="ECO:0007669"/>
    <property type="project" value="UniProtKB-KW"/>
</dbReference>
<keyword evidence="8" id="KW-1185">Reference proteome</keyword>
<dbReference type="SUPFAM" id="SSF52540">
    <property type="entry name" value="P-loop containing nucleoside triphosphate hydrolases"/>
    <property type="match status" value="1"/>
</dbReference>
<proteinExistence type="predicted"/>
<comment type="cofactor">
    <cofactor evidence="1">
        <name>Zn(2+)</name>
        <dbReference type="ChEBI" id="CHEBI:29105"/>
    </cofactor>
</comment>
<dbReference type="AlphaFoldDB" id="A0A813E2X2"/>
<keyword evidence="3" id="KW-0479">Metal-binding</keyword>
<dbReference type="SUPFAM" id="SSF51556">
    <property type="entry name" value="Metallo-dependent hydrolases"/>
    <property type="match status" value="1"/>
</dbReference>
<comment type="caution">
    <text evidence="7">The sequence shown here is derived from an EMBL/GenBank/DDBJ whole genome shotgun (WGS) entry which is preliminary data.</text>
</comment>
<dbReference type="OrthoDB" id="6161812at2759"/>
<dbReference type="InterPro" id="IPR027417">
    <property type="entry name" value="P-loop_NTPase"/>
</dbReference>
<dbReference type="GO" id="GO:0004000">
    <property type="term" value="F:adenosine deaminase activity"/>
    <property type="evidence" value="ECO:0007669"/>
    <property type="project" value="TreeGrafter"/>
</dbReference>
<dbReference type="InterPro" id="IPR001365">
    <property type="entry name" value="A_deaminase_dom"/>
</dbReference>
<dbReference type="GO" id="GO:0006154">
    <property type="term" value="P:adenosine catabolic process"/>
    <property type="evidence" value="ECO:0007669"/>
    <property type="project" value="TreeGrafter"/>
</dbReference>
<dbReference type="GO" id="GO:0006166">
    <property type="term" value="P:purine ribonucleoside salvage"/>
    <property type="evidence" value="ECO:0007669"/>
    <property type="project" value="UniProtKB-KW"/>
</dbReference>